<feature type="compositionally biased region" description="Polar residues" evidence="3">
    <location>
        <begin position="44"/>
        <end position="53"/>
    </location>
</feature>
<reference evidence="5 6" key="1">
    <citation type="journal article" date="2015" name="Genome Biol. Evol.">
        <title>Comparative Genomics of a Bacterivorous Green Alga Reveals Evolutionary Causalities and Consequences of Phago-Mixotrophic Mode of Nutrition.</title>
        <authorList>
            <person name="Burns J.A."/>
            <person name="Paasch A."/>
            <person name="Narechania A."/>
            <person name="Kim E."/>
        </authorList>
    </citation>
    <scope>NUCLEOTIDE SEQUENCE [LARGE SCALE GENOMIC DNA]</scope>
    <source>
        <strain evidence="5 6">PLY_AMNH</strain>
    </source>
</reference>
<dbReference type="SMART" id="SM00185">
    <property type="entry name" value="ARM"/>
    <property type="match status" value="13"/>
</dbReference>
<feature type="non-terminal residue" evidence="5">
    <location>
        <position position="1243"/>
    </location>
</feature>
<feature type="signal peptide" evidence="4">
    <location>
        <begin position="1"/>
        <end position="22"/>
    </location>
</feature>
<protein>
    <submittedName>
        <fullName evidence="5">Uncharacterized protein</fullName>
    </submittedName>
</protein>
<dbReference type="SUPFAM" id="SSF48371">
    <property type="entry name" value="ARM repeat"/>
    <property type="match status" value="4"/>
</dbReference>
<gene>
    <name evidence="5" type="ORF">CYMTET_15001</name>
</gene>
<feature type="chain" id="PRO_5042084553" evidence="4">
    <location>
        <begin position="23"/>
        <end position="1243"/>
    </location>
</feature>
<sequence>MVAPHAFTAFILFFATARVAVHVPLNSHPDATVNTGSGPEPAPSSRSPSVANSRVDVNTSYGTACNGPAMAAKPASTSNRVDSHSAFETVIEHGTLPLLVKLLTTMEKEGRAPHQEEGVLTAVLNILTALSESIELSERGDVSSLVQPMILMMDSMPSDEDIIDAMTAICTGESGCLREALMRSKVHTRLVRMLRAGSGAVVPQAVLSTHALVDETSSQAMDMMKAQALPPLAAVLTSSEYGVMTPGLAAEAISICIDAQHAVSQAETRHLLVLELRVVPSLIWLVQEGDAETNGYAIRLLSKLSPGNATMKDTLVELGVVSPILRVLTKKKVPPHIQEAAVRVFHHLAKGDDVEAVQTPRREGQKVSEFLMTLTEGQNEGRRQALIKKGVVDVLLTILQTGRLVCKQEAVGALAGLTVIGNETCDLLVKKGLPALLALLDTGTGSCRAVAAKVVYNLVKASESRQNILAGYGAIGPLANMVKAPTYDRTALQALVAFMSFNHKHTRTIIATGMLAAVVEILDRRNVLDPGSIVQAGRFLHRLCACSRRAVIENHHGLLELPNVLPVLMRRAEEGQLESQESLKLLSNSSEAVKNKLTDLGILALLVEKLKFSEPIIKGFAAKLVSLLVSEGHDEEAFISSGQKQVAQLAVGAFKPGARERMHREQKRQEAQKSEEDALTAMASKTSNLKKGDKDVLPHKPSGWKWRMKVEEMCSKKAAVAPAVISVPSDHEARPSVQLSMDHRRELLLESGALPLMVSMAGDEGLPDEIKVAVLQALISVASGTDMCKRAMLKLGLMGPILDCLSHQHIAQAQAVQLVGEMMLGNEARTAELLHLGVMALLVSVLRRGDFESQAAAAQTLGMLAENSAARRAKIIEAGALGGLMHIIKQADPDGRGIQSKSMACVAIDVLISSSSVLLEDMLEMGLMPHLLDLLQWSKGHAKGHAMHVLECILSNLGLTEQQKETCVKQDVLSKLNTLMSLGSEKDRGVAMRVSLAVLEKSSTSSTVRVNQQRVTKAVEDGMLEAAFKVISGAWEDPETMELGLRLVNKLVASVEEHKDHFVKMEGVELLVSLGRSEDTTVESLEEVTLVMFHISNGSEARKDTLMNFGAIEVLLKVVETGSDTVKGWAATTLSNIAYGSEARKEKIESLDGIGVLVGLMDSGQGDAKFRAVSAINNLASGSEKRKAQIMDADVLAALIACLSQGNEVTRERAVSAISNLCLGSDMRKDTFMHTRILGPVMT</sequence>
<keyword evidence="6" id="KW-1185">Reference proteome</keyword>
<dbReference type="Pfam" id="PF00514">
    <property type="entry name" value="Arm"/>
    <property type="match status" value="1"/>
</dbReference>
<dbReference type="PROSITE" id="PS50176">
    <property type="entry name" value="ARM_REPEAT"/>
    <property type="match status" value="1"/>
</dbReference>
<evidence type="ECO:0000256" key="1">
    <source>
        <dbReference type="ARBA" id="ARBA00022786"/>
    </source>
</evidence>
<name>A0AAE0L9G0_9CHLO</name>
<proteinExistence type="predicted"/>
<evidence type="ECO:0000313" key="6">
    <source>
        <dbReference type="Proteomes" id="UP001190700"/>
    </source>
</evidence>
<evidence type="ECO:0000256" key="4">
    <source>
        <dbReference type="SAM" id="SignalP"/>
    </source>
</evidence>
<dbReference type="Gene3D" id="1.25.10.10">
    <property type="entry name" value="Leucine-rich Repeat Variant"/>
    <property type="match status" value="5"/>
</dbReference>
<accession>A0AAE0L9G0</accession>
<keyword evidence="4" id="KW-0732">Signal</keyword>
<dbReference type="AlphaFoldDB" id="A0AAE0L9G0"/>
<evidence type="ECO:0000256" key="2">
    <source>
        <dbReference type="PROSITE-ProRule" id="PRU00259"/>
    </source>
</evidence>
<dbReference type="InterPro" id="IPR011989">
    <property type="entry name" value="ARM-like"/>
</dbReference>
<organism evidence="5 6">
    <name type="scientific">Cymbomonas tetramitiformis</name>
    <dbReference type="NCBI Taxonomy" id="36881"/>
    <lineage>
        <taxon>Eukaryota</taxon>
        <taxon>Viridiplantae</taxon>
        <taxon>Chlorophyta</taxon>
        <taxon>Pyramimonadophyceae</taxon>
        <taxon>Pyramimonadales</taxon>
        <taxon>Pyramimonadaceae</taxon>
        <taxon>Cymbomonas</taxon>
    </lineage>
</organism>
<dbReference type="InterPro" id="IPR000225">
    <property type="entry name" value="Armadillo"/>
</dbReference>
<dbReference type="PANTHER" id="PTHR23315:SF7">
    <property type="entry name" value="U-BOX DOMAIN-CONTAINING PROTEIN 4"/>
    <property type="match status" value="1"/>
</dbReference>
<feature type="region of interest" description="Disordered" evidence="3">
    <location>
        <begin position="31"/>
        <end position="53"/>
    </location>
</feature>
<dbReference type="EMBL" id="LGRX02006300">
    <property type="protein sequence ID" value="KAK3276963.1"/>
    <property type="molecule type" value="Genomic_DNA"/>
</dbReference>
<dbReference type="InterPro" id="IPR016024">
    <property type="entry name" value="ARM-type_fold"/>
</dbReference>
<evidence type="ECO:0000313" key="5">
    <source>
        <dbReference type="EMBL" id="KAK3276963.1"/>
    </source>
</evidence>
<dbReference type="Proteomes" id="UP001190700">
    <property type="component" value="Unassembled WGS sequence"/>
</dbReference>
<feature type="repeat" description="ARM" evidence="2">
    <location>
        <begin position="319"/>
        <end position="349"/>
    </location>
</feature>
<comment type="caution">
    <text evidence="5">The sequence shown here is derived from an EMBL/GenBank/DDBJ whole genome shotgun (WGS) entry which is preliminary data.</text>
</comment>
<keyword evidence="1" id="KW-0833">Ubl conjugation pathway</keyword>
<evidence type="ECO:0000256" key="3">
    <source>
        <dbReference type="SAM" id="MobiDB-lite"/>
    </source>
</evidence>
<dbReference type="PANTHER" id="PTHR23315">
    <property type="entry name" value="U BOX DOMAIN-CONTAINING"/>
    <property type="match status" value="1"/>
</dbReference>